<dbReference type="EMBL" id="GBRH01234019">
    <property type="protein sequence ID" value="JAD63876.1"/>
    <property type="molecule type" value="Transcribed_RNA"/>
</dbReference>
<sequence>MIGLGGRHCRENG</sequence>
<organism evidence="1">
    <name type="scientific">Arundo donax</name>
    <name type="common">Giant reed</name>
    <name type="synonym">Donax arundinaceus</name>
    <dbReference type="NCBI Taxonomy" id="35708"/>
    <lineage>
        <taxon>Eukaryota</taxon>
        <taxon>Viridiplantae</taxon>
        <taxon>Streptophyta</taxon>
        <taxon>Embryophyta</taxon>
        <taxon>Tracheophyta</taxon>
        <taxon>Spermatophyta</taxon>
        <taxon>Magnoliopsida</taxon>
        <taxon>Liliopsida</taxon>
        <taxon>Poales</taxon>
        <taxon>Poaceae</taxon>
        <taxon>PACMAD clade</taxon>
        <taxon>Arundinoideae</taxon>
        <taxon>Arundineae</taxon>
        <taxon>Arundo</taxon>
    </lineage>
</organism>
<accession>A0A0A9BKG0</accession>
<reference evidence="1" key="1">
    <citation type="submission" date="2014-09" db="EMBL/GenBank/DDBJ databases">
        <authorList>
            <person name="Magalhaes I.L.F."/>
            <person name="Oliveira U."/>
            <person name="Santos F.R."/>
            <person name="Vidigal T.H.D.A."/>
            <person name="Brescovit A.D."/>
            <person name="Santos A.J."/>
        </authorList>
    </citation>
    <scope>NUCLEOTIDE SEQUENCE</scope>
    <source>
        <tissue evidence="1">Shoot tissue taken approximately 20 cm above the soil surface</tissue>
    </source>
</reference>
<name>A0A0A9BKG0_ARUDO</name>
<protein>
    <submittedName>
        <fullName evidence="1">Uncharacterized protein</fullName>
    </submittedName>
</protein>
<evidence type="ECO:0000313" key="1">
    <source>
        <dbReference type="EMBL" id="JAD63876.1"/>
    </source>
</evidence>
<proteinExistence type="predicted"/>
<reference evidence="1" key="2">
    <citation type="journal article" date="2015" name="Data Brief">
        <title>Shoot transcriptome of the giant reed, Arundo donax.</title>
        <authorList>
            <person name="Barrero R.A."/>
            <person name="Guerrero F.D."/>
            <person name="Moolhuijzen P."/>
            <person name="Goolsby J.A."/>
            <person name="Tidwell J."/>
            <person name="Bellgard S.E."/>
            <person name="Bellgard M.I."/>
        </authorList>
    </citation>
    <scope>NUCLEOTIDE SEQUENCE</scope>
    <source>
        <tissue evidence="1">Shoot tissue taken approximately 20 cm above the soil surface</tissue>
    </source>
</reference>